<dbReference type="EMBL" id="JADGKB010000081">
    <property type="protein sequence ID" value="KAJ3254629.1"/>
    <property type="molecule type" value="Genomic_DNA"/>
</dbReference>
<dbReference type="Pfam" id="PF01554">
    <property type="entry name" value="MatE"/>
    <property type="match status" value="2"/>
</dbReference>
<evidence type="ECO:0000256" key="4">
    <source>
        <dbReference type="ARBA" id="ARBA00022989"/>
    </source>
</evidence>
<feature type="transmembrane region" description="Helical" evidence="6">
    <location>
        <begin position="349"/>
        <end position="371"/>
    </location>
</feature>
<comment type="caution">
    <text evidence="7">The sequence shown here is derived from an EMBL/GenBank/DDBJ whole genome shotgun (WGS) entry which is preliminary data.</text>
</comment>
<dbReference type="CDD" id="cd13132">
    <property type="entry name" value="MATE_eukaryotic"/>
    <property type="match status" value="1"/>
</dbReference>
<dbReference type="InterPro" id="IPR045069">
    <property type="entry name" value="MATE_euk"/>
</dbReference>
<feature type="transmembrane region" description="Helical" evidence="6">
    <location>
        <begin position="80"/>
        <end position="106"/>
    </location>
</feature>
<proteinExistence type="inferred from homology"/>
<protein>
    <recommendedName>
        <fullName evidence="9">MATE efflux family protein</fullName>
    </recommendedName>
</protein>
<dbReference type="AlphaFoldDB" id="A0AAD5UD27"/>
<keyword evidence="3 6" id="KW-0812">Transmembrane</keyword>
<evidence type="ECO:0000256" key="5">
    <source>
        <dbReference type="ARBA" id="ARBA00023136"/>
    </source>
</evidence>
<feature type="transmembrane region" description="Helical" evidence="6">
    <location>
        <begin position="197"/>
        <end position="216"/>
    </location>
</feature>
<feature type="transmembrane region" description="Helical" evidence="6">
    <location>
        <begin position="127"/>
        <end position="147"/>
    </location>
</feature>
<keyword evidence="4 6" id="KW-1133">Transmembrane helix</keyword>
<evidence type="ECO:0000256" key="1">
    <source>
        <dbReference type="ARBA" id="ARBA00004141"/>
    </source>
</evidence>
<comment type="similarity">
    <text evidence="2">Belongs to the multi antimicrobial extrusion (MATE) (TC 2.A.66.1) family.</text>
</comment>
<dbReference type="NCBIfam" id="TIGR00797">
    <property type="entry name" value="matE"/>
    <property type="match status" value="1"/>
</dbReference>
<reference evidence="7" key="1">
    <citation type="submission" date="2020-05" db="EMBL/GenBank/DDBJ databases">
        <title>Phylogenomic resolution of chytrid fungi.</title>
        <authorList>
            <person name="Stajich J.E."/>
            <person name="Amses K."/>
            <person name="Simmons R."/>
            <person name="Seto K."/>
            <person name="Myers J."/>
            <person name="Bonds A."/>
            <person name="Quandt C.A."/>
            <person name="Barry K."/>
            <person name="Liu P."/>
            <person name="Grigoriev I."/>
            <person name="Longcore J.E."/>
            <person name="James T.Y."/>
        </authorList>
    </citation>
    <scope>NUCLEOTIDE SEQUENCE</scope>
    <source>
        <strain evidence="7">PLAUS21</strain>
    </source>
</reference>
<accession>A0AAD5UD27</accession>
<evidence type="ECO:0000256" key="2">
    <source>
        <dbReference type="ARBA" id="ARBA00010199"/>
    </source>
</evidence>
<feature type="transmembrane region" description="Helical" evidence="6">
    <location>
        <begin position="438"/>
        <end position="462"/>
    </location>
</feature>
<feature type="transmembrane region" description="Helical" evidence="6">
    <location>
        <begin position="167"/>
        <end position="185"/>
    </location>
</feature>
<dbReference type="GO" id="GO:1990961">
    <property type="term" value="P:xenobiotic detoxification by transmembrane export across the plasma membrane"/>
    <property type="evidence" value="ECO:0007669"/>
    <property type="project" value="InterPro"/>
</dbReference>
<dbReference type="PANTHER" id="PTHR11206">
    <property type="entry name" value="MULTIDRUG RESISTANCE PROTEIN"/>
    <property type="match status" value="1"/>
</dbReference>
<dbReference type="InterPro" id="IPR002528">
    <property type="entry name" value="MATE_fam"/>
</dbReference>
<keyword evidence="5 6" id="KW-0472">Membrane</keyword>
<sequence>MGENSEENLNIEQEHLETDPLLPQVEDIDNEDDSSLTPRHIFEESKTLGKLAWPVLFSYLVSYSITMAPVFSLGHIGKTYLAASALTTMFCNVTGFSVGLGMSSALDTLCSQSFTGAIDKFSLGKHLQRAIVVEFFLAIPIAILWWFTEPVLLLLGQNPEIARISGLFARFMIPGLFPYLVNSCLQRYLQGQGIMRPSLYILLIASPINIFLQWLLVWSPLKVGPYGAPIATSIVNTLLPLLSMLYIKFVDGGECYGGWEWKEALDLPKIYTVIKLGLPGILMMCSEWWAFEIIALAAGILGDDILAAQTVVLQTCSLCYCVPLGISVATTTRIGNSLGAGKARAAKHIAFTGLAIGLIFAVINSTLLLSFKDVLGYLFTDDVEVVRLVANILPLAALFQLSDSIGATGGGAQINLSGYYIIGLPLGGLLAFKFDYGLLGLWIGITVGLVFVSIIEVIIISWRTDWDTEVEKALKLVRNISSDDITFLLDQEAQ</sequence>
<name>A0AAD5UD27_9FUNG</name>
<dbReference type="GO" id="GO:0016020">
    <property type="term" value="C:membrane"/>
    <property type="evidence" value="ECO:0007669"/>
    <property type="project" value="UniProtKB-SubCell"/>
</dbReference>
<feature type="transmembrane region" description="Helical" evidence="6">
    <location>
        <begin position="228"/>
        <end position="249"/>
    </location>
</feature>
<feature type="transmembrane region" description="Helical" evidence="6">
    <location>
        <begin position="51"/>
        <end position="74"/>
    </location>
</feature>
<dbReference type="Proteomes" id="UP001210925">
    <property type="component" value="Unassembled WGS sequence"/>
</dbReference>
<evidence type="ECO:0000256" key="3">
    <source>
        <dbReference type="ARBA" id="ARBA00022692"/>
    </source>
</evidence>
<organism evidence="7 8">
    <name type="scientific">Boothiomyces macroporosus</name>
    <dbReference type="NCBI Taxonomy" id="261099"/>
    <lineage>
        <taxon>Eukaryota</taxon>
        <taxon>Fungi</taxon>
        <taxon>Fungi incertae sedis</taxon>
        <taxon>Chytridiomycota</taxon>
        <taxon>Chytridiomycota incertae sedis</taxon>
        <taxon>Chytridiomycetes</taxon>
        <taxon>Rhizophydiales</taxon>
        <taxon>Terramycetaceae</taxon>
        <taxon>Boothiomyces</taxon>
    </lineage>
</organism>
<dbReference type="GO" id="GO:0042910">
    <property type="term" value="F:xenobiotic transmembrane transporter activity"/>
    <property type="evidence" value="ECO:0007669"/>
    <property type="project" value="InterPro"/>
</dbReference>
<evidence type="ECO:0000256" key="6">
    <source>
        <dbReference type="SAM" id="Phobius"/>
    </source>
</evidence>
<gene>
    <name evidence="7" type="ORF">HK103_007039</name>
</gene>
<feature type="transmembrane region" description="Helical" evidence="6">
    <location>
        <begin position="414"/>
        <end position="432"/>
    </location>
</feature>
<evidence type="ECO:0008006" key="9">
    <source>
        <dbReference type="Google" id="ProtNLM"/>
    </source>
</evidence>
<evidence type="ECO:0000313" key="8">
    <source>
        <dbReference type="Proteomes" id="UP001210925"/>
    </source>
</evidence>
<feature type="transmembrane region" description="Helical" evidence="6">
    <location>
        <begin position="311"/>
        <end position="329"/>
    </location>
</feature>
<keyword evidence="8" id="KW-1185">Reference proteome</keyword>
<evidence type="ECO:0000313" key="7">
    <source>
        <dbReference type="EMBL" id="KAJ3254629.1"/>
    </source>
</evidence>
<feature type="transmembrane region" description="Helical" evidence="6">
    <location>
        <begin position="270"/>
        <end position="291"/>
    </location>
</feature>
<comment type="subcellular location">
    <subcellularLocation>
        <location evidence="1">Membrane</location>
        <topology evidence="1">Multi-pass membrane protein</topology>
    </subcellularLocation>
</comment>
<dbReference type="GO" id="GO:0015297">
    <property type="term" value="F:antiporter activity"/>
    <property type="evidence" value="ECO:0007669"/>
    <property type="project" value="InterPro"/>
</dbReference>